<dbReference type="Gramene" id="rna-AYBTSS11_LOCUS25472">
    <property type="protein sequence ID" value="CAJ1973411.1"/>
    <property type="gene ID" value="gene-AYBTSS11_LOCUS25472"/>
</dbReference>
<reference evidence="13" key="1">
    <citation type="submission" date="2023-10" db="EMBL/GenBank/DDBJ databases">
        <authorList>
            <person name="Domelevo Entfellner J.-B."/>
        </authorList>
    </citation>
    <scope>NUCLEOTIDE SEQUENCE</scope>
</reference>
<keyword evidence="4 9" id="KW-0238">DNA-binding</keyword>
<dbReference type="InterPro" id="IPR044186">
    <property type="entry name" value="WOX4"/>
</dbReference>
<evidence type="ECO:0000256" key="10">
    <source>
        <dbReference type="RuleBase" id="RU000682"/>
    </source>
</evidence>
<evidence type="ECO:0000313" key="14">
    <source>
        <dbReference type="Proteomes" id="UP001189624"/>
    </source>
</evidence>
<evidence type="ECO:0000256" key="7">
    <source>
        <dbReference type="ARBA" id="ARBA00023242"/>
    </source>
</evidence>
<keyword evidence="6" id="KW-0804">Transcription</keyword>
<dbReference type="AlphaFoldDB" id="A0AA86TBR4"/>
<evidence type="ECO:0000313" key="13">
    <source>
        <dbReference type="EMBL" id="CAJ1973411.1"/>
    </source>
</evidence>
<evidence type="ECO:0000256" key="3">
    <source>
        <dbReference type="ARBA" id="ARBA00023015"/>
    </source>
</evidence>
<protein>
    <recommendedName>
        <fullName evidence="12">Homeobox domain-containing protein</fullName>
    </recommendedName>
</protein>
<comment type="subcellular location">
    <subcellularLocation>
        <location evidence="1 9 10">Nucleus</location>
    </subcellularLocation>
</comment>
<keyword evidence="7 9" id="KW-0539">Nucleus</keyword>
<evidence type="ECO:0000256" key="5">
    <source>
        <dbReference type="ARBA" id="ARBA00023155"/>
    </source>
</evidence>
<organism evidence="13 14">
    <name type="scientific">Sphenostylis stenocarpa</name>
    <dbReference type="NCBI Taxonomy" id="92480"/>
    <lineage>
        <taxon>Eukaryota</taxon>
        <taxon>Viridiplantae</taxon>
        <taxon>Streptophyta</taxon>
        <taxon>Embryophyta</taxon>
        <taxon>Tracheophyta</taxon>
        <taxon>Spermatophyta</taxon>
        <taxon>Magnoliopsida</taxon>
        <taxon>eudicotyledons</taxon>
        <taxon>Gunneridae</taxon>
        <taxon>Pentapetalae</taxon>
        <taxon>rosids</taxon>
        <taxon>fabids</taxon>
        <taxon>Fabales</taxon>
        <taxon>Fabaceae</taxon>
        <taxon>Papilionoideae</taxon>
        <taxon>50 kb inversion clade</taxon>
        <taxon>NPAAA clade</taxon>
        <taxon>indigoferoid/millettioid clade</taxon>
        <taxon>Phaseoleae</taxon>
        <taxon>Sphenostylis</taxon>
    </lineage>
</organism>
<dbReference type="GO" id="GO:0003700">
    <property type="term" value="F:DNA-binding transcription factor activity"/>
    <property type="evidence" value="ECO:0007669"/>
    <property type="project" value="InterPro"/>
</dbReference>
<keyword evidence="5 9" id="KW-0371">Homeobox</keyword>
<evidence type="ECO:0000256" key="6">
    <source>
        <dbReference type="ARBA" id="ARBA00023163"/>
    </source>
</evidence>
<dbReference type="Gene3D" id="1.10.10.60">
    <property type="entry name" value="Homeodomain-like"/>
    <property type="match status" value="1"/>
</dbReference>
<feature type="region of interest" description="Disordered" evidence="11">
    <location>
        <begin position="213"/>
        <end position="243"/>
    </location>
</feature>
<dbReference type="GO" id="GO:0003677">
    <property type="term" value="F:DNA binding"/>
    <property type="evidence" value="ECO:0007669"/>
    <property type="project" value="UniProtKB-UniRule"/>
</dbReference>
<evidence type="ECO:0000259" key="12">
    <source>
        <dbReference type="PROSITE" id="PS50071"/>
    </source>
</evidence>
<dbReference type="CDD" id="cd00086">
    <property type="entry name" value="homeodomain"/>
    <property type="match status" value="1"/>
</dbReference>
<dbReference type="PROSITE" id="PS50071">
    <property type="entry name" value="HOMEOBOX_2"/>
    <property type="match status" value="1"/>
</dbReference>
<gene>
    <name evidence="13" type="ORF">AYBTSS11_LOCUS25472</name>
</gene>
<dbReference type="Proteomes" id="UP001189624">
    <property type="component" value="Chromosome 9"/>
</dbReference>
<dbReference type="FunFam" id="1.10.10.60:FF:000146">
    <property type="entry name" value="WUSCHEL-related homeobox 4"/>
    <property type="match status" value="1"/>
</dbReference>
<dbReference type="GO" id="GO:0010067">
    <property type="term" value="P:procambium histogenesis"/>
    <property type="evidence" value="ECO:0007669"/>
    <property type="project" value="InterPro"/>
</dbReference>
<dbReference type="Pfam" id="PF00046">
    <property type="entry name" value="Homeodomain"/>
    <property type="match status" value="1"/>
</dbReference>
<dbReference type="SUPFAM" id="SSF46689">
    <property type="entry name" value="Homeodomain-like"/>
    <property type="match status" value="1"/>
</dbReference>
<feature type="DNA-binding region" description="Homeobox" evidence="9">
    <location>
        <begin position="236"/>
        <end position="300"/>
    </location>
</feature>
<evidence type="ECO:0000256" key="9">
    <source>
        <dbReference type="PROSITE-ProRule" id="PRU00108"/>
    </source>
</evidence>
<dbReference type="InterPro" id="IPR001356">
    <property type="entry name" value="HD"/>
</dbReference>
<dbReference type="PANTHER" id="PTHR47716:SF1">
    <property type="entry name" value="WUSCHEL-RELATED HOMEOBOX 4"/>
    <property type="match status" value="1"/>
</dbReference>
<evidence type="ECO:0000256" key="11">
    <source>
        <dbReference type="SAM" id="MobiDB-lite"/>
    </source>
</evidence>
<comment type="similarity">
    <text evidence="8">Belongs to the WUS homeobox family.</text>
</comment>
<proteinExistence type="inferred from homology"/>
<evidence type="ECO:0000256" key="8">
    <source>
        <dbReference type="ARBA" id="ARBA00024040"/>
    </source>
</evidence>
<dbReference type="EMBL" id="OY731406">
    <property type="protein sequence ID" value="CAJ1973411.1"/>
    <property type="molecule type" value="Genomic_DNA"/>
</dbReference>
<name>A0AA86TBR4_9FABA</name>
<dbReference type="InterPro" id="IPR009057">
    <property type="entry name" value="Homeodomain-like_sf"/>
</dbReference>
<dbReference type="GO" id="GO:0010087">
    <property type="term" value="P:phloem or xylem histogenesis"/>
    <property type="evidence" value="ECO:0007669"/>
    <property type="project" value="InterPro"/>
</dbReference>
<dbReference type="PANTHER" id="PTHR47716">
    <property type="entry name" value="WUSCHEL-RELATED HOMEOBOX 4"/>
    <property type="match status" value="1"/>
</dbReference>
<keyword evidence="3" id="KW-0805">Transcription regulation</keyword>
<feature type="domain" description="Homeobox" evidence="12">
    <location>
        <begin position="234"/>
        <end position="299"/>
    </location>
</feature>
<evidence type="ECO:0000256" key="2">
    <source>
        <dbReference type="ARBA" id="ARBA00022473"/>
    </source>
</evidence>
<keyword evidence="2" id="KW-0217">Developmental protein</keyword>
<dbReference type="SMART" id="SM00389">
    <property type="entry name" value="HOX"/>
    <property type="match status" value="1"/>
</dbReference>
<dbReference type="GO" id="GO:0005634">
    <property type="term" value="C:nucleus"/>
    <property type="evidence" value="ECO:0007669"/>
    <property type="project" value="UniProtKB-SubCell"/>
</dbReference>
<dbReference type="GO" id="GO:0051301">
    <property type="term" value="P:cell division"/>
    <property type="evidence" value="ECO:0007669"/>
    <property type="project" value="InterPro"/>
</dbReference>
<evidence type="ECO:0000256" key="1">
    <source>
        <dbReference type="ARBA" id="ARBA00004123"/>
    </source>
</evidence>
<accession>A0AA86TBR4</accession>
<keyword evidence="14" id="KW-1185">Reference proteome</keyword>
<sequence length="381" mass="43187">MGSKGFENDIQRSETGETHAQLAAGLLKEELPAALNTQSYGWREMRIIAKPHFSFTFSSFYSDHICHSAYTTPELYNIVGNGGEGEGEGEGERVRVNVGHSLALEKDKDGIHDIEGNTSFPTWSTLLNRPLILLYIISLSSYLLSTTTTTTMKVHHFTRAFWEHEPFLTLGCKRLRPLAPKLPNNTDTTTTTTTVPSLPFDLKSFIRPESGPRKLVSSLDNKNDPPSPQGQVETHPGGTRWNPTQEQIGILEMLYKGGTRTPNAQQIEQITVQLGKYGKIEGKNVFYWFQNHKARERQKQKRNSLAFSHTPRTPTIHTVVTLETTMGEVVERDDEEGSPYKKKCRRWVLDCLEEQSMSSSSLCEEDEHRTLELFPLHPERR</sequence>
<evidence type="ECO:0000256" key="4">
    <source>
        <dbReference type="ARBA" id="ARBA00023125"/>
    </source>
</evidence>